<protein>
    <recommendedName>
        <fullName evidence="4">Membrane protein YczE</fullName>
    </recommendedName>
</protein>
<comment type="caution">
    <text evidence="2">The sequence shown here is derived from an EMBL/GenBank/DDBJ whole genome shotgun (WGS) entry which is preliminary data.</text>
</comment>
<proteinExistence type="predicted"/>
<keyword evidence="1" id="KW-1133">Transmembrane helix</keyword>
<evidence type="ECO:0000256" key="1">
    <source>
        <dbReference type="SAM" id="Phobius"/>
    </source>
</evidence>
<dbReference type="PANTHER" id="PTHR40078:SF1">
    <property type="entry name" value="INTEGRAL MEMBRANE PROTEIN"/>
    <property type="match status" value="1"/>
</dbReference>
<keyword evidence="1" id="KW-0812">Transmembrane</keyword>
<dbReference type="EMBL" id="JACRTB010000003">
    <property type="protein sequence ID" value="MBC8575380.1"/>
    <property type="molecule type" value="Genomic_DNA"/>
</dbReference>
<organism evidence="2 3">
    <name type="scientific">Yanshouia hominis</name>
    <dbReference type="NCBI Taxonomy" id="2763673"/>
    <lineage>
        <taxon>Bacteria</taxon>
        <taxon>Bacillati</taxon>
        <taxon>Bacillota</taxon>
        <taxon>Clostridia</taxon>
        <taxon>Eubacteriales</taxon>
        <taxon>Oscillospiraceae</taxon>
        <taxon>Yanshouia</taxon>
    </lineage>
</organism>
<feature type="transmembrane region" description="Helical" evidence="1">
    <location>
        <begin position="51"/>
        <end position="70"/>
    </location>
</feature>
<dbReference type="PANTHER" id="PTHR40078">
    <property type="entry name" value="INTEGRAL MEMBRANE PROTEIN-RELATED"/>
    <property type="match status" value="1"/>
</dbReference>
<evidence type="ECO:0000313" key="3">
    <source>
        <dbReference type="Proteomes" id="UP000658131"/>
    </source>
</evidence>
<gene>
    <name evidence="2" type="ORF">H8717_02995</name>
</gene>
<reference evidence="2 3" key="1">
    <citation type="submission" date="2020-08" db="EMBL/GenBank/DDBJ databases">
        <title>Genome public.</title>
        <authorList>
            <person name="Liu C."/>
            <person name="Sun Q."/>
        </authorList>
    </citation>
    <scope>NUCLEOTIDE SEQUENCE [LARGE SCALE GENOMIC DNA]</scope>
    <source>
        <strain evidence="2 3">BX1</strain>
    </source>
</reference>
<dbReference type="RefSeq" id="WP_262399019.1">
    <property type="nucleotide sequence ID" value="NZ_JACRTB010000003.1"/>
</dbReference>
<dbReference type="InterPro" id="IPR038750">
    <property type="entry name" value="YczE/YyaS-like"/>
</dbReference>
<evidence type="ECO:0008006" key="4">
    <source>
        <dbReference type="Google" id="ProtNLM"/>
    </source>
</evidence>
<evidence type="ECO:0000313" key="2">
    <source>
        <dbReference type="EMBL" id="MBC8575380.1"/>
    </source>
</evidence>
<dbReference type="Pfam" id="PF19700">
    <property type="entry name" value="DUF6198"/>
    <property type="match status" value="1"/>
</dbReference>
<accession>A0ABR7NGQ6</accession>
<feature type="transmembrane region" description="Helical" evidence="1">
    <location>
        <begin position="104"/>
        <end position="128"/>
    </location>
</feature>
<keyword evidence="1" id="KW-0472">Membrane</keyword>
<sequence>MIRRELRRFLQMAVAFFLYSLGIYLGIHANVGLAPWDAFASGIASAVGTSYGVMNVATGLTVLLISVGIFKEKFGISTPLNTVLIGMGVDVIESWNLLPYLDHFFGGILMLLTGQFFICVGTVLYIPLAMGGGPRDSLMLALAKRFPKVRIGVVRGCIEGTVLFIGWLFGAKVGIGTVIAVFGIGTMLQLTCTLFHSDLKGVVHESCLDTLRRWRTEYLAEKTSAAR</sequence>
<feature type="transmembrane region" description="Helical" evidence="1">
    <location>
        <begin position="12"/>
        <end position="31"/>
    </location>
</feature>
<name>A0ABR7NGQ6_9FIRM</name>
<keyword evidence="3" id="KW-1185">Reference proteome</keyword>
<dbReference type="Proteomes" id="UP000658131">
    <property type="component" value="Unassembled WGS sequence"/>
</dbReference>